<dbReference type="GO" id="GO:0000820">
    <property type="term" value="P:regulation of glutamine family amino acid metabolic process"/>
    <property type="evidence" value="ECO:0007669"/>
    <property type="project" value="UniProtKB-UniRule"/>
</dbReference>
<evidence type="ECO:0000259" key="8">
    <source>
        <dbReference type="Pfam" id="PF03710"/>
    </source>
</evidence>
<evidence type="ECO:0000256" key="5">
    <source>
        <dbReference type="ARBA" id="ARBA00022842"/>
    </source>
</evidence>
<dbReference type="InterPro" id="IPR013546">
    <property type="entry name" value="PII_UdlTrfase/GS_AdlTrfase"/>
</dbReference>
<dbReference type="GO" id="GO:0005829">
    <property type="term" value="C:cytosol"/>
    <property type="evidence" value="ECO:0007669"/>
    <property type="project" value="TreeGrafter"/>
</dbReference>
<keyword evidence="5 7" id="KW-0460">Magnesium</keyword>
<accession>A0A3G8M153</accession>
<evidence type="ECO:0000256" key="3">
    <source>
        <dbReference type="ARBA" id="ARBA00022741"/>
    </source>
</evidence>
<keyword evidence="1 7" id="KW-0808">Transferase</keyword>
<dbReference type="HAMAP" id="MF_00802">
    <property type="entry name" value="GlnE"/>
    <property type="match status" value="1"/>
</dbReference>
<dbReference type="NCBIfam" id="NF010706">
    <property type="entry name" value="PRK14108.1"/>
    <property type="match status" value="1"/>
</dbReference>
<keyword evidence="4 7" id="KW-0067">ATP-binding</keyword>
<dbReference type="GO" id="GO:0005524">
    <property type="term" value="F:ATP binding"/>
    <property type="evidence" value="ECO:0007669"/>
    <property type="project" value="UniProtKB-UniRule"/>
</dbReference>
<dbReference type="NCBIfam" id="NF008292">
    <property type="entry name" value="PRK11072.1"/>
    <property type="match status" value="1"/>
</dbReference>
<dbReference type="InterPro" id="IPR005190">
    <property type="entry name" value="GlnE_rpt_dom"/>
</dbReference>
<evidence type="ECO:0000256" key="1">
    <source>
        <dbReference type="ARBA" id="ARBA00022679"/>
    </source>
</evidence>
<comment type="catalytic activity">
    <reaction evidence="7">
        <text>[glutamine synthetase]-L-tyrosine + ATP = [glutamine synthetase]-O(4)-(5'-adenylyl)-L-tyrosine + diphosphate</text>
        <dbReference type="Rhea" id="RHEA:18589"/>
        <dbReference type="Rhea" id="RHEA-COMP:10660"/>
        <dbReference type="Rhea" id="RHEA-COMP:10661"/>
        <dbReference type="ChEBI" id="CHEBI:30616"/>
        <dbReference type="ChEBI" id="CHEBI:33019"/>
        <dbReference type="ChEBI" id="CHEBI:46858"/>
        <dbReference type="ChEBI" id="CHEBI:83624"/>
        <dbReference type="EC" id="2.7.7.42"/>
    </reaction>
</comment>
<dbReference type="InterPro" id="IPR023057">
    <property type="entry name" value="GlnE"/>
</dbReference>
<comment type="similarity">
    <text evidence="7">Belongs to the GlnE family.</text>
</comment>
<keyword evidence="6 7" id="KW-0511">Multifunctional enzyme</keyword>
<feature type="domain" description="PII-uridylyltransferase/Glutamine-synthetase adenylyltransferase" evidence="9">
    <location>
        <begin position="839"/>
        <end position="925"/>
    </location>
</feature>
<dbReference type="SUPFAM" id="SSF81593">
    <property type="entry name" value="Nucleotidyltransferase substrate binding subunit/domain"/>
    <property type="match status" value="2"/>
</dbReference>
<dbReference type="SUPFAM" id="SSF81301">
    <property type="entry name" value="Nucleotidyltransferase"/>
    <property type="match status" value="2"/>
</dbReference>
<evidence type="ECO:0000259" key="9">
    <source>
        <dbReference type="Pfam" id="PF08335"/>
    </source>
</evidence>
<dbReference type="GO" id="GO:0000287">
    <property type="term" value="F:magnesium ion binding"/>
    <property type="evidence" value="ECO:0007669"/>
    <property type="project" value="UniProtKB-UniRule"/>
</dbReference>
<dbReference type="Pfam" id="PF08335">
    <property type="entry name" value="GlnD_UR_UTase"/>
    <property type="match status" value="2"/>
</dbReference>
<dbReference type="GO" id="GO:0047388">
    <property type="term" value="F:[glutamine synthetase]-adenylyl-L-tyrosine phosphorylase activity"/>
    <property type="evidence" value="ECO:0007669"/>
    <property type="project" value="UniProtKB-EC"/>
</dbReference>
<comment type="catalytic activity">
    <reaction evidence="7">
        <text>[glutamine synthetase]-O(4)-(5'-adenylyl)-L-tyrosine + phosphate = [glutamine synthetase]-L-tyrosine + ADP</text>
        <dbReference type="Rhea" id="RHEA:43716"/>
        <dbReference type="Rhea" id="RHEA-COMP:10660"/>
        <dbReference type="Rhea" id="RHEA-COMP:10661"/>
        <dbReference type="ChEBI" id="CHEBI:43474"/>
        <dbReference type="ChEBI" id="CHEBI:46858"/>
        <dbReference type="ChEBI" id="CHEBI:83624"/>
        <dbReference type="ChEBI" id="CHEBI:456216"/>
        <dbReference type="EC" id="2.7.7.89"/>
    </reaction>
</comment>
<dbReference type="Proteomes" id="UP000273982">
    <property type="component" value="Chromosome"/>
</dbReference>
<gene>
    <name evidence="7" type="primary">glnE</name>
    <name evidence="10" type="ORF">EHO51_02440</name>
</gene>
<proteinExistence type="inferred from homology"/>
<dbReference type="RefSeq" id="WP_124737553.1">
    <property type="nucleotide sequence ID" value="NZ_CP034086.1"/>
</dbReference>
<evidence type="ECO:0000313" key="11">
    <source>
        <dbReference type="Proteomes" id="UP000273982"/>
    </source>
</evidence>
<dbReference type="Gene3D" id="1.20.120.330">
    <property type="entry name" value="Nucleotidyltransferases domain 2"/>
    <property type="match status" value="2"/>
</dbReference>
<keyword evidence="2 7" id="KW-0548">Nucleotidyltransferase</keyword>
<feature type="region of interest" description="Adenylyl removase" evidence="7">
    <location>
        <begin position="1"/>
        <end position="462"/>
    </location>
</feature>
<protein>
    <recommendedName>
        <fullName evidence="7">Bifunctional glutamine synthetase adenylyltransferase/adenylyl-removing enzyme</fullName>
    </recommendedName>
    <alternativeName>
        <fullName evidence="7">ATP:glutamine synthetase adenylyltransferase</fullName>
    </alternativeName>
    <alternativeName>
        <fullName evidence="7">ATase</fullName>
    </alternativeName>
    <domain>
        <recommendedName>
            <fullName evidence="7">Glutamine synthetase adenylyl-L-tyrosine phosphorylase</fullName>
            <ecNumber evidence="7">2.7.7.89</ecNumber>
        </recommendedName>
        <alternativeName>
            <fullName evidence="7">Adenylyl removase</fullName>
            <shortName evidence="7">AR</shortName>
            <shortName evidence="7">AT-N</shortName>
        </alternativeName>
    </domain>
    <domain>
        <recommendedName>
            <fullName evidence="7">Glutamine synthetase adenylyl transferase</fullName>
            <ecNumber evidence="7">2.7.7.42</ecNumber>
        </recommendedName>
        <alternativeName>
            <fullName evidence="7">Adenylyl transferase</fullName>
            <shortName evidence="7">AT</shortName>
            <shortName evidence="7">AT-C</shortName>
        </alternativeName>
    </domain>
</protein>
<dbReference type="EMBL" id="CP034086">
    <property type="protein sequence ID" value="AZG75689.1"/>
    <property type="molecule type" value="Genomic_DNA"/>
</dbReference>
<feature type="domain" description="Glutamate-ammonia ligase adenylyltransferase repeated" evidence="8">
    <location>
        <begin position="56"/>
        <end position="298"/>
    </location>
</feature>
<organism evidence="10 11">
    <name type="scientific">Methylocystis rosea</name>
    <dbReference type="NCBI Taxonomy" id="173366"/>
    <lineage>
        <taxon>Bacteria</taxon>
        <taxon>Pseudomonadati</taxon>
        <taxon>Pseudomonadota</taxon>
        <taxon>Alphaproteobacteria</taxon>
        <taxon>Hyphomicrobiales</taxon>
        <taxon>Methylocystaceae</taxon>
        <taxon>Methylocystis</taxon>
    </lineage>
</organism>
<feature type="domain" description="PII-uridylyltransferase/Glutamine-synthetase adenylyltransferase" evidence="9">
    <location>
        <begin position="320"/>
        <end position="460"/>
    </location>
</feature>
<comment type="cofactor">
    <cofactor evidence="7">
        <name>Mg(2+)</name>
        <dbReference type="ChEBI" id="CHEBI:18420"/>
    </cofactor>
</comment>
<comment type="function">
    <text evidence="7">Involved in the regulation of glutamine synthetase GlnA, a key enzyme in the process to assimilate ammonia. When cellular nitrogen levels are high, the C-terminal adenylyl transferase (AT) inactivates GlnA by covalent transfer of an adenylyl group from ATP to specific tyrosine residue of GlnA, thus reducing its activity. Conversely, when nitrogen levels are low, the N-terminal adenylyl removase (AR) activates GlnA by removing the adenylyl group by phosphorolysis, increasing its activity. The regulatory region of GlnE binds the signal transduction protein PII (GlnB) which indicates the nitrogen status of the cell.</text>
</comment>
<dbReference type="Pfam" id="PF03710">
    <property type="entry name" value="GlnE"/>
    <property type="match status" value="2"/>
</dbReference>
<dbReference type="PANTHER" id="PTHR30621:SF0">
    <property type="entry name" value="BIFUNCTIONAL GLUTAMINE SYNTHETASE ADENYLYLTRANSFERASE_ADENYLYL-REMOVING ENZYME"/>
    <property type="match status" value="1"/>
</dbReference>
<dbReference type="Gene3D" id="1.20.120.1510">
    <property type="match status" value="1"/>
</dbReference>
<dbReference type="CDD" id="cd05401">
    <property type="entry name" value="NT_GlnE_GlnD_like"/>
    <property type="match status" value="2"/>
</dbReference>
<reference evidence="10 11" key="1">
    <citation type="submission" date="2018-11" db="EMBL/GenBank/DDBJ databases">
        <title>Genome squencing of methanotrophic bacteria isolated from alkaline groundwater in Korea.</title>
        <authorList>
            <person name="Nguyen L.N."/>
        </authorList>
    </citation>
    <scope>NUCLEOTIDE SEQUENCE [LARGE SCALE GENOMIC DNA]</scope>
    <source>
        <strain evidence="10 11">GW6</strain>
    </source>
</reference>
<dbReference type="EC" id="2.7.7.89" evidence="7"/>
<keyword evidence="3 7" id="KW-0547">Nucleotide-binding</keyword>
<evidence type="ECO:0000256" key="4">
    <source>
        <dbReference type="ARBA" id="ARBA00022840"/>
    </source>
</evidence>
<dbReference type="GO" id="GO:0008882">
    <property type="term" value="F:[glutamate-ammonia-ligase] adenylyltransferase activity"/>
    <property type="evidence" value="ECO:0007669"/>
    <property type="project" value="UniProtKB-UniRule"/>
</dbReference>
<dbReference type="InterPro" id="IPR043519">
    <property type="entry name" value="NT_sf"/>
</dbReference>
<name>A0A3G8M153_9HYPH</name>
<feature type="domain" description="Glutamate-ammonia ligase adenylyltransferase repeated" evidence="8">
    <location>
        <begin position="572"/>
        <end position="816"/>
    </location>
</feature>
<dbReference type="Gene3D" id="3.30.460.10">
    <property type="entry name" value="Beta Polymerase, domain 2"/>
    <property type="match status" value="2"/>
</dbReference>
<dbReference type="EC" id="2.7.7.42" evidence="7"/>
<dbReference type="AlphaFoldDB" id="A0A3G8M153"/>
<sequence>MTPTEHSLIDRATVVIQPLDAKRAEEALARVLEKDVAANGALAALLLERPQARDLLLGVLGSSPYLTDLAMRDAARLVRAFESDPAQRIEALIEETRNIETQDEAELMRLLRLTKQDAALVIALADLAKVWDMPEATQALTRIADATLSAAIRFTLRAAALAGKIELADQRDPERGSGWIFLGMGKGGAFELNYSSDIDLIVFFDRSRARLAEPSEDVDFFVKLTKRIVRIMSERTVDGYVFRTDLRLRPDPGATPIAIPLEAALSYYESMGQNWERAAYIKARPVAGDIFAGEQFLQELAPFVWRKYFDFAAIADVHSIKRQIHAHKGHGKIAVAGHNIKLGRGGIREIEFFVQTQQLITGGRDRRLRGRSTLAMLDQLVESGWVAPQARDDLREAYLFLRDVEHRIQMVADEQKHTLPETEDGVAVIGRMMGFATYGDFAEALLKRLDVVQSHYAKLFESAPQLTSSAGNLVFTGDDDDPGTIETLANMGFANPKTVTATIRGWHFGRYAATRSTIARERLTELTPILLEAIAATENADAAFLAFDRLIAKLPAGVQLFSLLVSQPRLLKLLAAITGAAPKLAETISRRPRVLDALMEPAFFETVPTQSELEERLASQFAEARSYEDALDRARIFGQEQKFLIGVRILTGSVSVAEAGFAYTRLAETLIARLFARVCEEFAKTHGTIDGGACAVVAMGKLGGCEMTAASDLDLMLLYDADPLAESQGGGRPISTQQYYGRLTQRLISALSAPTAEGLLYEADFRLRPSGNSGPLAVSLAAFSDYQAHEAWTWEHMALTRARVVAGPEAFTQSVEAAIRVALTRPRDAQNLKDDVLSMRRRIEKEKGATSPWEVKQVPGGLIDVEFVAQYLMLLHGPLHPELFATNTTVALQRVKDAGFLDAGAADALAEASKLYQGLTQLLRLAIDDAFRPADAPRGLTELLLRIGDAPDLSNLEALLADTQKRTREIFTSVVGEVAERPVSA</sequence>
<dbReference type="KEGG" id="mros:EHO51_02440"/>
<feature type="region of interest" description="Adenylyl transferase" evidence="7">
    <location>
        <begin position="467"/>
        <end position="985"/>
    </location>
</feature>
<dbReference type="PANTHER" id="PTHR30621">
    <property type="entry name" value="GLUTAMINE SYNTHETASE ADENYLYLTRANSFERASE"/>
    <property type="match status" value="1"/>
</dbReference>
<evidence type="ECO:0000256" key="7">
    <source>
        <dbReference type="HAMAP-Rule" id="MF_00802"/>
    </source>
</evidence>
<evidence type="ECO:0000256" key="6">
    <source>
        <dbReference type="ARBA" id="ARBA00023268"/>
    </source>
</evidence>
<evidence type="ECO:0000313" key="10">
    <source>
        <dbReference type="EMBL" id="AZG75689.1"/>
    </source>
</evidence>
<evidence type="ECO:0000256" key="2">
    <source>
        <dbReference type="ARBA" id="ARBA00022695"/>
    </source>
</evidence>